<organism evidence="1">
    <name type="scientific">Podoviridae sp. ctrTt13</name>
    <dbReference type="NCBI Taxonomy" id="2825279"/>
    <lineage>
        <taxon>Viruses</taxon>
        <taxon>Duplodnaviria</taxon>
        <taxon>Heunggongvirae</taxon>
        <taxon>Uroviricota</taxon>
        <taxon>Caudoviricetes</taxon>
    </lineage>
</organism>
<accession>A0A8S5NUH4</accession>
<sequence>MNALSLHEMILTHKKRLAVLLSVREAIPHKYFVHKAVLLI</sequence>
<proteinExistence type="predicted"/>
<protein>
    <submittedName>
        <fullName evidence="1">Uncharacterized protein</fullName>
    </submittedName>
</protein>
<dbReference type="EMBL" id="BK015247">
    <property type="protein sequence ID" value="DAD97747.1"/>
    <property type="molecule type" value="Genomic_DNA"/>
</dbReference>
<reference evidence="1" key="1">
    <citation type="journal article" date="2021" name="Proc. Natl. Acad. Sci. U.S.A.">
        <title>A Catalog of Tens of Thousands of Viruses from Human Metagenomes Reveals Hidden Associations with Chronic Diseases.</title>
        <authorList>
            <person name="Tisza M.J."/>
            <person name="Buck C.B."/>
        </authorList>
    </citation>
    <scope>NUCLEOTIDE SEQUENCE</scope>
    <source>
        <strain evidence="1">CtrTt13</strain>
    </source>
</reference>
<name>A0A8S5NUH4_9CAUD</name>
<evidence type="ECO:0000313" key="1">
    <source>
        <dbReference type="EMBL" id="DAD97747.1"/>
    </source>
</evidence>